<dbReference type="OrthoDB" id="9149078at2"/>
<evidence type="ECO:0000313" key="2">
    <source>
        <dbReference type="Proteomes" id="UP000675920"/>
    </source>
</evidence>
<sequence length="267" mass="30148">MRFLFLLMAMLMLAMQAAFANEWINHYYERPTPERLVTEVRAWSKSGRMSDPKTSGVVIAFLAQVMASNPERIEGWLDELVDLNGPDRQVLLTAAGQSGTKEARAYLMRQPEGRRYQGNGRDWRALEPDNPVVLDMLWADFLATGEAVPVRRVVKALNYEKYSGAIDRYASSKKTAQDRNDAVLEAVFKAALWSLNSNARQHRRVRDILEQMIATEELTSSEQACLASLLLALMPEKYEIVPQENGMRSFRRKPVDQSAPAGLSAPQ</sequence>
<evidence type="ECO:0000313" key="3">
    <source>
        <dbReference type="RefSeq" id="WP_139826198.1"/>
    </source>
</evidence>
<keyword evidence="2" id="KW-1185">Reference proteome</keyword>
<keyword evidence="1" id="KW-0732">Signal</keyword>
<organism evidence="2 3">
    <name type="scientific">Derxia gummosa DSM 723</name>
    <dbReference type="NCBI Taxonomy" id="1121388"/>
    <lineage>
        <taxon>Bacteria</taxon>
        <taxon>Pseudomonadati</taxon>
        <taxon>Pseudomonadota</taxon>
        <taxon>Betaproteobacteria</taxon>
        <taxon>Burkholderiales</taxon>
        <taxon>Alcaligenaceae</taxon>
        <taxon>Derxia</taxon>
    </lineage>
</organism>
<evidence type="ECO:0000256" key="1">
    <source>
        <dbReference type="SAM" id="SignalP"/>
    </source>
</evidence>
<proteinExistence type="predicted"/>
<dbReference type="RefSeq" id="WP_139826198.1">
    <property type="nucleotide sequence ID" value="NZ_AXWS01000008.1"/>
</dbReference>
<dbReference type="AlphaFoldDB" id="A0A8B6XBX0"/>
<accession>A0A8B6XBX0</accession>
<feature type="signal peptide" evidence="1">
    <location>
        <begin position="1"/>
        <end position="20"/>
    </location>
</feature>
<reference evidence="3" key="1">
    <citation type="submission" date="2025-08" db="UniProtKB">
        <authorList>
            <consortium name="RefSeq"/>
        </authorList>
    </citation>
    <scope>IDENTIFICATION</scope>
</reference>
<feature type="chain" id="PRO_5034458652" evidence="1">
    <location>
        <begin position="21"/>
        <end position="267"/>
    </location>
</feature>
<protein>
    <submittedName>
        <fullName evidence="3">Uncharacterized protein</fullName>
    </submittedName>
</protein>
<dbReference type="Proteomes" id="UP000675920">
    <property type="component" value="Unplaced"/>
</dbReference>
<name>A0A8B6XBX0_9BURK</name>